<dbReference type="Proteomes" id="UP000323917">
    <property type="component" value="Chromosome"/>
</dbReference>
<dbReference type="KEGG" id="bgok:Pr1d_03300"/>
<evidence type="ECO:0000313" key="3">
    <source>
        <dbReference type="Proteomes" id="UP000323917"/>
    </source>
</evidence>
<protein>
    <submittedName>
        <fullName evidence="2">Uncharacterized protein</fullName>
    </submittedName>
</protein>
<dbReference type="RefSeq" id="WP_148071879.1">
    <property type="nucleotide sequence ID" value="NZ_CP042913.1"/>
</dbReference>
<dbReference type="AlphaFoldDB" id="A0A5B9Q5V6"/>
<keyword evidence="1" id="KW-0812">Transmembrane</keyword>
<organism evidence="2 3">
    <name type="scientific">Bythopirellula goksoeyrii</name>
    <dbReference type="NCBI Taxonomy" id="1400387"/>
    <lineage>
        <taxon>Bacteria</taxon>
        <taxon>Pseudomonadati</taxon>
        <taxon>Planctomycetota</taxon>
        <taxon>Planctomycetia</taxon>
        <taxon>Pirellulales</taxon>
        <taxon>Lacipirellulaceae</taxon>
        <taxon>Bythopirellula</taxon>
    </lineage>
</organism>
<keyword evidence="1" id="KW-0472">Membrane</keyword>
<name>A0A5B9Q5V6_9BACT</name>
<evidence type="ECO:0000313" key="2">
    <source>
        <dbReference type="EMBL" id="QEG33069.1"/>
    </source>
</evidence>
<accession>A0A5B9Q5V6</accession>
<reference evidence="2 3" key="1">
    <citation type="submission" date="2019-08" db="EMBL/GenBank/DDBJ databases">
        <title>Deep-cultivation of Planctomycetes and their phenomic and genomic characterization uncovers novel biology.</title>
        <authorList>
            <person name="Wiegand S."/>
            <person name="Jogler M."/>
            <person name="Boedeker C."/>
            <person name="Pinto D."/>
            <person name="Vollmers J."/>
            <person name="Rivas-Marin E."/>
            <person name="Kohn T."/>
            <person name="Peeters S.H."/>
            <person name="Heuer A."/>
            <person name="Rast P."/>
            <person name="Oberbeckmann S."/>
            <person name="Bunk B."/>
            <person name="Jeske O."/>
            <person name="Meyerdierks A."/>
            <person name="Storesund J.E."/>
            <person name="Kallscheuer N."/>
            <person name="Luecker S."/>
            <person name="Lage O.M."/>
            <person name="Pohl T."/>
            <person name="Merkel B.J."/>
            <person name="Hornburger P."/>
            <person name="Mueller R.-W."/>
            <person name="Bruemmer F."/>
            <person name="Labrenz M."/>
            <person name="Spormann A.M."/>
            <person name="Op den Camp H."/>
            <person name="Overmann J."/>
            <person name="Amann R."/>
            <person name="Jetten M.S.M."/>
            <person name="Mascher T."/>
            <person name="Medema M.H."/>
            <person name="Devos D.P."/>
            <person name="Kaster A.-K."/>
            <person name="Ovreas L."/>
            <person name="Rohde M."/>
            <person name="Galperin M.Y."/>
            <person name="Jogler C."/>
        </authorList>
    </citation>
    <scope>NUCLEOTIDE SEQUENCE [LARGE SCALE GENOMIC DNA]</scope>
    <source>
        <strain evidence="2 3">Pr1d</strain>
    </source>
</reference>
<evidence type="ECO:0000256" key="1">
    <source>
        <dbReference type="SAM" id="Phobius"/>
    </source>
</evidence>
<sequence>MARTYAGILALLGLIVVLLRAIKDGAGVDGTLLQSVAMMALLAVVGTVVGAIAQTTVDESTRTRVQAELDAFENAQAKPTN</sequence>
<keyword evidence="3" id="KW-1185">Reference proteome</keyword>
<proteinExistence type="predicted"/>
<dbReference type="EMBL" id="CP042913">
    <property type="protein sequence ID" value="QEG33069.1"/>
    <property type="molecule type" value="Genomic_DNA"/>
</dbReference>
<keyword evidence="1" id="KW-1133">Transmembrane helix</keyword>
<feature type="transmembrane region" description="Helical" evidence="1">
    <location>
        <begin position="31"/>
        <end position="53"/>
    </location>
</feature>
<gene>
    <name evidence="2" type="ORF">Pr1d_03300</name>
</gene>